<evidence type="ECO:0000313" key="3">
    <source>
        <dbReference type="EMBL" id="CZR63370.1"/>
    </source>
</evidence>
<accession>A0A1L7XE96</accession>
<evidence type="ECO:0000256" key="1">
    <source>
        <dbReference type="SAM" id="MobiDB-lite"/>
    </source>
</evidence>
<dbReference type="STRING" id="576137.A0A1L7XE96"/>
<dbReference type="Pfam" id="PF10021">
    <property type="entry name" value="PARG_cat_microb"/>
    <property type="match status" value="1"/>
</dbReference>
<protein>
    <recommendedName>
        <fullName evidence="2">Microbial-type PARG catalytic domain-containing protein</fullName>
    </recommendedName>
</protein>
<dbReference type="AlphaFoldDB" id="A0A1L7XE96"/>
<dbReference type="Proteomes" id="UP000184330">
    <property type="component" value="Unassembled WGS sequence"/>
</dbReference>
<evidence type="ECO:0000259" key="2">
    <source>
        <dbReference type="Pfam" id="PF10021"/>
    </source>
</evidence>
<dbReference type="EMBL" id="FJOG01000023">
    <property type="protein sequence ID" value="CZR63370.1"/>
    <property type="molecule type" value="Genomic_DNA"/>
</dbReference>
<dbReference type="PANTHER" id="PTHR35596">
    <property type="entry name" value="DUF2263 DOMAIN-CONTAINING PROTEIN"/>
    <property type="match status" value="1"/>
</dbReference>
<dbReference type="InterPro" id="IPR019261">
    <property type="entry name" value="PARG_cat_microbial"/>
</dbReference>
<dbReference type="SUPFAM" id="SSF52949">
    <property type="entry name" value="Macro domain-like"/>
    <property type="match status" value="1"/>
</dbReference>
<feature type="region of interest" description="Disordered" evidence="1">
    <location>
        <begin position="1"/>
        <end position="81"/>
    </location>
</feature>
<gene>
    <name evidence="3" type="ORF">PAC_13267</name>
</gene>
<feature type="compositionally biased region" description="Low complexity" evidence="1">
    <location>
        <begin position="57"/>
        <end position="71"/>
    </location>
</feature>
<reference evidence="3 4" key="1">
    <citation type="submission" date="2016-03" db="EMBL/GenBank/DDBJ databases">
        <authorList>
            <person name="Ploux O."/>
        </authorList>
    </citation>
    <scope>NUCLEOTIDE SEQUENCE [LARGE SCALE GENOMIC DNA]</scope>
    <source>
        <strain evidence="3 4">UAMH 11012</strain>
    </source>
</reference>
<feature type="compositionally biased region" description="Polar residues" evidence="1">
    <location>
        <begin position="1"/>
        <end position="26"/>
    </location>
</feature>
<sequence>MVTTIHLQQIHYNPNDSLRPSPSSADPANGSISSTSSPSSQTKISNNVSGDPKGLESTTSSSPSSKPASTPTSPPRPKIRVIQSDTYDAVQLLLKEDPKSTSRIAALNMASSYSPGGGFLNGALAQEETLCMRSTLYPSLSPSWYRLPELAAIYSPDILVFSSPSLDFLPKSSWLFTDVISVAALKQPETKLSEDRTRVVYEYERDKEVMLEKIRLIFQVARGKGVRRLVLGALGCGAYGNPPEEVGRMFKKVILGDRKRNGVEGVDEIVFAIYGKDENLKVFSEVFKDVMEK</sequence>
<keyword evidence="4" id="KW-1185">Reference proteome</keyword>
<dbReference type="Gene3D" id="3.40.220.10">
    <property type="entry name" value="Leucine Aminopeptidase, subunit E, domain 1"/>
    <property type="match status" value="1"/>
</dbReference>
<dbReference type="InterPro" id="IPR043472">
    <property type="entry name" value="Macro_dom-like"/>
</dbReference>
<dbReference type="OrthoDB" id="9985428at2759"/>
<feature type="domain" description="Microbial-type PARG catalytic" evidence="2">
    <location>
        <begin position="59"/>
        <end position="161"/>
    </location>
</feature>
<evidence type="ECO:0000313" key="4">
    <source>
        <dbReference type="Proteomes" id="UP000184330"/>
    </source>
</evidence>
<dbReference type="PANTHER" id="PTHR35596:SF1">
    <property type="entry name" value="MICROBIAL-TYPE PARG CATALYTIC DOMAIN-CONTAINING PROTEIN"/>
    <property type="match status" value="1"/>
</dbReference>
<proteinExistence type="predicted"/>
<dbReference type="InterPro" id="IPR012664">
    <property type="entry name" value="CHP02452"/>
</dbReference>
<organism evidence="3 4">
    <name type="scientific">Phialocephala subalpina</name>
    <dbReference type="NCBI Taxonomy" id="576137"/>
    <lineage>
        <taxon>Eukaryota</taxon>
        <taxon>Fungi</taxon>
        <taxon>Dikarya</taxon>
        <taxon>Ascomycota</taxon>
        <taxon>Pezizomycotina</taxon>
        <taxon>Leotiomycetes</taxon>
        <taxon>Helotiales</taxon>
        <taxon>Mollisiaceae</taxon>
        <taxon>Phialocephala</taxon>
        <taxon>Phialocephala fortinii species complex</taxon>
    </lineage>
</organism>
<name>A0A1L7XE96_9HELO</name>
<dbReference type="NCBIfam" id="TIGR02452">
    <property type="entry name" value="TIGR02452 family protein"/>
    <property type="match status" value="1"/>
</dbReference>
<feature type="compositionally biased region" description="Low complexity" evidence="1">
    <location>
        <begin position="31"/>
        <end position="45"/>
    </location>
</feature>